<dbReference type="EMBL" id="CAJOBA010001839">
    <property type="protein sequence ID" value="CAF3616953.1"/>
    <property type="molecule type" value="Genomic_DNA"/>
</dbReference>
<dbReference type="Proteomes" id="UP000677228">
    <property type="component" value="Unassembled WGS sequence"/>
</dbReference>
<evidence type="ECO:0000313" key="4">
    <source>
        <dbReference type="EMBL" id="CAF3616953.1"/>
    </source>
</evidence>
<evidence type="ECO:0000313" key="3">
    <source>
        <dbReference type="EMBL" id="CAF3616933.1"/>
    </source>
</evidence>
<dbReference type="EMBL" id="CAJNOK010001839">
    <property type="protein sequence ID" value="CAF0832350.1"/>
    <property type="molecule type" value="Genomic_DNA"/>
</dbReference>
<reference evidence="2" key="1">
    <citation type="submission" date="2021-02" db="EMBL/GenBank/DDBJ databases">
        <authorList>
            <person name="Nowell W R."/>
        </authorList>
    </citation>
    <scope>NUCLEOTIDE SEQUENCE</scope>
</reference>
<evidence type="ECO:0000313" key="1">
    <source>
        <dbReference type="EMBL" id="CAF0832350.1"/>
    </source>
</evidence>
<sequence length="73" mass="9014">MNIRTYDRLLDEQSKRVRVKFSLEIIEQQTKYEQKLSIIKREGRKYVKQGIEKLKRNFDKKIEYLQKIPKQKV</sequence>
<name>A0A8S2D7L0_9BILA</name>
<protein>
    <submittedName>
        <fullName evidence="2">Uncharacterized protein</fullName>
    </submittedName>
</protein>
<proteinExistence type="predicted"/>
<comment type="caution">
    <text evidence="2">The sequence shown here is derived from an EMBL/GenBank/DDBJ whole genome shotgun (WGS) entry which is preliminary data.</text>
</comment>
<evidence type="ECO:0000313" key="2">
    <source>
        <dbReference type="EMBL" id="CAF0832368.1"/>
    </source>
</evidence>
<dbReference type="AlphaFoldDB" id="A0A8S2D7L0"/>
<gene>
    <name evidence="1" type="ORF">OVA965_LOCUS6209</name>
    <name evidence="2" type="ORF">OVA965_LOCUS6210</name>
    <name evidence="3" type="ORF">TMI583_LOCUS6205</name>
    <name evidence="4" type="ORF">TMI583_LOCUS6206</name>
</gene>
<dbReference type="EMBL" id="CAJOBA010001839">
    <property type="protein sequence ID" value="CAF3616933.1"/>
    <property type="molecule type" value="Genomic_DNA"/>
</dbReference>
<dbReference type="Proteomes" id="UP000682733">
    <property type="component" value="Unassembled WGS sequence"/>
</dbReference>
<evidence type="ECO:0000313" key="5">
    <source>
        <dbReference type="Proteomes" id="UP000677228"/>
    </source>
</evidence>
<organism evidence="2 5">
    <name type="scientific">Didymodactylos carnosus</name>
    <dbReference type="NCBI Taxonomy" id="1234261"/>
    <lineage>
        <taxon>Eukaryota</taxon>
        <taxon>Metazoa</taxon>
        <taxon>Spiralia</taxon>
        <taxon>Gnathifera</taxon>
        <taxon>Rotifera</taxon>
        <taxon>Eurotatoria</taxon>
        <taxon>Bdelloidea</taxon>
        <taxon>Philodinida</taxon>
        <taxon>Philodinidae</taxon>
        <taxon>Didymodactylos</taxon>
    </lineage>
</organism>
<accession>A0A8S2D7L0</accession>
<dbReference type="EMBL" id="CAJNOK010001839">
    <property type="protein sequence ID" value="CAF0832368.1"/>
    <property type="molecule type" value="Genomic_DNA"/>
</dbReference>